<protein>
    <recommendedName>
        <fullName evidence="6">DUF2845 domain-containing protein</fullName>
    </recommendedName>
</protein>
<dbReference type="EMBL" id="BPMT01000001">
    <property type="protein sequence ID" value="GIZ91081.1"/>
    <property type="molecule type" value="Genomic_DNA"/>
</dbReference>
<dbReference type="InterPro" id="IPR021268">
    <property type="entry name" value="DUF2845"/>
</dbReference>
<proteinExistence type="predicted"/>
<organism evidence="2 4">
    <name type="scientific">Aquipseudomonas alcaligenes</name>
    <name type="common">Pseudomonas alcaligenes</name>
    <dbReference type="NCBI Taxonomy" id="43263"/>
    <lineage>
        <taxon>Bacteria</taxon>
        <taxon>Pseudomonadati</taxon>
        <taxon>Pseudomonadota</taxon>
        <taxon>Gammaproteobacteria</taxon>
        <taxon>Pseudomonadales</taxon>
        <taxon>Pseudomonadaceae</taxon>
        <taxon>Aquipseudomonas</taxon>
    </lineage>
</organism>
<evidence type="ECO:0000313" key="2">
    <source>
        <dbReference type="EMBL" id="GIZ87155.1"/>
    </source>
</evidence>
<dbReference type="EMBL" id="BPMS01000001">
    <property type="protein sequence ID" value="GIZ87155.1"/>
    <property type="molecule type" value="Genomic_DNA"/>
</dbReference>
<accession>A0AA37CCJ0</accession>
<keyword evidence="1" id="KW-0732">Signal</keyword>
<sequence>MSTSRRPLMPSRLVLPLIGLLLASTAEAGSTLRCGSKLISLEDHAEEVAAKCGAPARRDFLGYKEVVDYYGFVTEVALEEWVYGPKNGMLYFLRFEGNRVTKIESKRGR</sequence>
<dbReference type="Proteomes" id="UP000887212">
    <property type="component" value="Unassembled WGS sequence"/>
</dbReference>
<evidence type="ECO:0000313" key="5">
    <source>
        <dbReference type="Proteomes" id="UP000887228"/>
    </source>
</evidence>
<comment type="caution">
    <text evidence="2">The sequence shown here is derived from an EMBL/GenBank/DDBJ whole genome shotgun (WGS) entry which is preliminary data.</text>
</comment>
<evidence type="ECO:0000256" key="1">
    <source>
        <dbReference type="SAM" id="SignalP"/>
    </source>
</evidence>
<evidence type="ECO:0000313" key="3">
    <source>
        <dbReference type="EMBL" id="GIZ91081.1"/>
    </source>
</evidence>
<name>A0AA37CCJ0_AQUAC</name>
<dbReference type="Proteomes" id="UP000887228">
    <property type="component" value="Unassembled WGS sequence"/>
</dbReference>
<reference evidence="2 5" key="1">
    <citation type="submission" date="2021-07" db="EMBL/GenBank/DDBJ databases">
        <title>Whole genome sequencing of carbapenem-resistant Pseudomonas spp. isolated in Japan.</title>
        <authorList>
            <person name="Suzuki M."/>
            <person name="Maehana S."/>
            <person name="Kitasato H."/>
        </authorList>
    </citation>
    <scope>NUCLEOTIDE SEQUENCE</scope>
    <source>
        <strain evidence="2">KAM435</strain>
        <strain evidence="3 5">KAM436</strain>
    </source>
</reference>
<gene>
    <name evidence="2" type="ORF">KAM435_04820</name>
    <name evidence="3" type="ORF">KAM436_00490</name>
</gene>
<evidence type="ECO:0000313" key="4">
    <source>
        <dbReference type="Proteomes" id="UP000887212"/>
    </source>
</evidence>
<dbReference type="AlphaFoldDB" id="A0AA37CCJ0"/>
<feature type="chain" id="PRO_5041403615" description="DUF2845 domain-containing protein" evidence="1">
    <location>
        <begin position="29"/>
        <end position="109"/>
    </location>
</feature>
<feature type="signal peptide" evidence="1">
    <location>
        <begin position="1"/>
        <end position="28"/>
    </location>
</feature>
<evidence type="ECO:0008006" key="6">
    <source>
        <dbReference type="Google" id="ProtNLM"/>
    </source>
</evidence>
<dbReference type="Pfam" id="PF11006">
    <property type="entry name" value="DUF2845"/>
    <property type="match status" value="1"/>
</dbReference>